<dbReference type="Gene3D" id="1.10.3670.10">
    <property type="entry name" value="Putative xylanase like domain"/>
    <property type="match status" value="1"/>
</dbReference>
<protein>
    <recommendedName>
        <fullName evidence="3">DUF1460 domain-containing protein</fullName>
    </recommendedName>
</protein>
<dbReference type="KEGG" id="bam:Bamb_4347"/>
<sequence length="301" mass="33235">MRICSTHVNRPRQTTSFDAYPTVKIESHFRKMAPLMMALVLAGCGNDTSVSSAQPTQQQTALANLNEATSGKLDALLALRAAHPDSGTEQLIETLSREFLGTPYRDGMLKGAATTPEQLVIDFSGLDCFTYLDYVETARKAVTKADYADRLVRTRYVNGDIDFQHRRHFFTDWANRPVLLADDVTTALSARAVTVTKQLNRKADGDTYVPGLPVVRRDVAHIPSEFVDDYVVSRLRTGDYIGIYAKADGLDVTHVGFFVATSDGPMLRNASSKKANMKVVDSPFLEYVKNTPGIVVLRPRA</sequence>
<evidence type="ECO:0000313" key="2">
    <source>
        <dbReference type="Proteomes" id="UP000000662"/>
    </source>
</evidence>
<gene>
    <name evidence="1" type="ordered locus">Bamb_4347</name>
</gene>
<dbReference type="SUPFAM" id="SSF54001">
    <property type="entry name" value="Cysteine proteinases"/>
    <property type="match status" value="1"/>
</dbReference>
<dbReference type="InterPro" id="IPR038765">
    <property type="entry name" value="Papain-like_cys_pep_sf"/>
</dbReference>
<organism evidence="1 2">
    <name type="scientific">Burkholderia ambifaria (strain ATCC BAA-244 / DSM 16087 / CCUG 44356 / LMG 19182 / AMMD)</name>
    <name type="common">Burkholderia cepacia (strain AMMD)</name>
    <dbReference type="NCBI Taxonomy" id="339670"/>
    <lineage>
        <taxon>Bacteria</taxon>
        <taxon>Pseudomonadati</taxon>
        <taxon>Pseudomonadota</taxon>
        <taxon>Betaproteobacteria</taxon>
        <taxon>Burkholderiales</taxon>
        <taxon>Burkholderiaceae</taxon>
        <taxon>Burkholderia</taxon>
        <taxon>Burkholderia cepacia complex</taxon>
    </lineage>
</organism>
<dbReference type="EMBL" id="CP000441">
    <property type="protein sequence ID" value="ABI89899.1"/>
    <property type="molecule type" value="Genomic_DNA"/>
</dbReference>
<dbReference type="Proteomes" id="UP000000662">
    <property type="component" value="Chromosome 2"/>
</dbReference>
<reference evidence="1" key="1">
    <citation type="submission" date="2006-08" db="EMBL/GenBank/DDBJ databases">
        <title>Complete sequence of Chromosome 2 of Burkholderia cepacia AMMD.</title>
        <authorList>
            <consortium name="US DOE Joint Genome Institute"/>
            <person name="Copeland A."/>
            <person name="Lucas S."/>
            <person name="Lapidus A."/>
            <person name="Barry K."/>
            <person name="Detter J.C."/>
            <person name="Glavina del Rio T."/>
            <person name="Hammon N."/>
            <person name="Israni S."/>
            <person name="Pitluck S."/>
            <person name="Bruce D."/>
            <person name="Chain P."/>
            <person name="Malfatti S."/>
            <person name="Shin M."/>
            <person name="Vergez L."/>
            <person name="Schmutz J."/>
            <person name="Larimer F."/>
            <person name="Land M."/>
            <person name="Hauser L."/>
            <person name="Kyrpides N."/>
            <person name="Kim E."/>
            <person name="Parke J."/>
            <person name="Coenye T."/>
            <person name="Konstantinidis K."/>
            <person name="Ramette A."/>
            <person name="Tiedje J."/>
            <person name="Richardson P."/>
        </authorList>
    </citation>
    <scope>NUCLEOTIDE SEQUENCE</scope>
    <source>
        <strain evidence="1">AMMD</strain>
    </source>
</reference>
<dbReference type="Gene3D" id="2.30.260.10">
    <property type="entry name" value="putative xylanase like domain"/>
    <property type="match status" value="1"/>
</dbReference>
<evidence type="ECO:0000313" key="1">
    <source>
        <dbReference type="EMBL" id="ABI89899.1"/>
    </source>
</evidence>
<name>Q0B7H4_BURCM</name>
<dbReference type="eggNOG" id="COG2027">
    <property type="taxonomic scope" value="Bacteria"/>
</dbReference>
<dbReference type="InterPro" id="IPR010846">
    <property type="entry name" value="AmiA-like"/>
</dbReference>
<accession>Q0B7H4</accession>
<dbReference type="Pfam" id="PF07313">
    <property type="entry name" value="AmiA-like"/>
    <property type="match status" value="1"/>
</dbReference>
<keyword evidence="2" id="KW-1185">Reference proteome</keyword>
<dbReference type="AlphaFoldDB" id="Q0B7H4"/>
<evidence type="ECO:0008006" key="3">
    <source>
        <dbReference type="Google" id="ProtNLM"/>
    </source>
</evidence>
<proteinExistence type="predicted"/>